<evidence type="ECO:0000313" key="5">
    <source>
        <dbReference type="EMBL" id="WAM30572.1"/>
    </source>
</evidence>
<dbReference type="PANTHER" id="PTHR24220">
    <property type="entry name" value="IMPORT ATP-BINDING PROTEIN"/>
    <property type="match status" value="1"/>
</dbReference>
<dbReference type="Pfam" id="PF00005">
    <property type="entry name" value="ABC_tran"/>
    <property type="match status" value="1"/>
</dbReference>
<dbReference type="EMBL" id="CP113864">
    <property type="protein sequence ID" value="WAM30572.1"/>
    <property type="molecule type" value="Genomic_DNA"/>
</dbReference>
<accession>A0ABY7BF99</accession>
<keyword evidence="1" id="KW-0813">Transport</keyword>
<dbReference type="RefSeq" id="WP_045164767.1">
    <property type="nucleotide sequence ID" value="NZ_CP113864.1"/>
</dbReference>
<dbReference type="SMART" id="SM00382">
    <property type="entry name" value="AAA"/>
    <property type="match status" value="1"/>
</dbReference>
<protein>
    <submittedName>
        <fullName evidence="5">ABC transporter ATP-binding protein</fullName>
    </submittedName>
</protein>
<evidence type="ECO:0000256" key="1">
    <source>
        <dbReference type="ARBA" id="ARBA00022448"/>
    </source>
</evidence>
<dbReference type="Proteomes" id="UP001164745">
    <property type="component" value="Chromosome"/>
</dbReference>
<dbReference type="PANTHER" id="PTHR24220:SF86">
    <property type="entry name" value="ABC TRANSPORTER ABCH.1"/>
    <property type="match status" value="1"/>
</dbReference>
<dbReference type="CDD" id="cd03255">
    <property type="entry name" value="ABC_MJ0796_LolCDE_FtsE"/>
    <property type="match status" value="1"/>
</dbReference>
<proteinExistence type="predicted"/>
<evidence type="ECO:0000256" key="3">
    <source>
        <dbReference type="ARBA" id="ARBA00022840"/>
    </source>
</evidence>
<feature type="domain" description="ABC transporter" evidence="4">
    <location>
        <begin position="2"/>
        <end position="216"/>
    </location>
</feature>
<keyword evidence="6" id="KW-1185">Reference proteome</keyword>
<dbReference type="PROSITE" id="PS50893">
    <property type="entry name" value="ABC_TRANSPORTER_2"/>
    <property type="match status" value="1"/>
</dbReference>
<evidence type="ECO:0000259" key="4">
    <source>
        <dbReference type="PROSITE" id="PS50893"/>
    </source>
</evidence>
<dbReference type="InterPro" id="IPR017871">
    <property type="entry name" value="ABC_transporter-like_CS"/>
</dbReference>
<dbReference type="InterPro" id="IPR017911">
    <property type="entry name" value="MacB-like_ATP-bd"/>
</dbReference>
<dbReference type="InterPro" id="IPR003593">
    <property type="entry name" value="AAA+_ATPase"/>
</dbReference>
<evidence type="ECO:0000256" key="2">
    <source>
        <dbReference type="ARBA" id="ARBA00022741"/>
    </source>
</evidence>
<dbReference type="InterPro" id="IPR003439">
    <property type="entry name" value="ABC_transporter-like_ATP-bd"/>
</dbReference>
<dbReference type="Gene3D" id="3.40.50.300">
    <property type="entry name" value="P-loop containing nucleotide triphosphate hydrolases"/>
    <property type="match status" value="1"/>
</dbReference>
<dbReference type="PROSITE" id="PS00211">
    <property type="entry name" value="ABC_TRANSPORTER_1"/>
    <property type="match status" value="1"/>
</dbReference>
<keyword evidence="3 5" id="KW-0067">ATP-binding</keyword>
<gene>
    <name evidence="5" type="ORF">OTJ99_001328</name>
</gene>
<name>A0ABY7BF99_9FIRM</name>
<sequence>MIKLVNVVKSYDGYIAVNNVSLQIEAGSFTGIIGESGAGKSTLLYMIGGLLRPSSGDIFIENVNIVGLNDNELSEFRCNKIGFIFQFYNLVPGMTVRENVELPIIISNRNRKEMKKAVEELVDAVGLSEYIDRDVTTLSGGQQQRVAIARALINDPVVILADEPTGNLDSKNSNKILELLHEINVTKKKTIIMVTHSEKMLKYCDNVITLSDGRVVK</sequence>
<dbReference type="InterPro" id="IPR027417">
    <property type="entry name" value="P-loop_NTPase"/>
</dbReference>
<dbReference type="SUPFAM" id="SSF52540">
    <property type="entry name" value="P-loop containing nucleoside triphosphate hydrolases"/>
    <property type="match status" value="1"/>
</dbReference>
<organism evidence="5 6">
    <name type="scientific">Caldicellulosiruptor naganoensis</name>
    <dbReference type="NCBI Taxonomy" id="29324"/>
    <lineage>
        <taxon>Bacteria</taxon>
        <taxon>Bacillati</taxon>
        <taxon>Bacillota</taxon>
        <taxon>Bacillota incertae sedis</taxon>
        <taxon>Caldicellulosiruptorales</taxon>
        <taxon>Caldicellulosiruptoraceae</taxon>
        <taxon>Caldicellulosiruptor</taxon>
    </lineage>
</organism>
<dbReference type="InterPro" id="IPR015854">
    <property type="entry name" value="ABC_transpr_LolD-like"/>
</dbReference>
<reference evidence="5" key="1">
    <citation type="submission" date="2022-12" db="EMBL/GenBank/DDBJ databases">
        <authorList>
            <person name="Bing R.G."/>
            <person name="Willard D.J."/>
            <person name="Manesh M.J.H."/>
            <person name="Laemthong T."/>
            <person name="Crosby J.R."/>
            <person name="Kelly R.M."/>
        </authorList>
    </citation>
    <scope>NUCLEOTIDE SEQUENCE</scope>
    <source>
        <strain evidence="5">DSM 8991</strain>
    </source>
</reference>
<evidence type="ECO:0000313" key="6">
    <source>
        <dbReference type="Proteomes" id="UP001164745"/>
    </source>
</evidence>
<dbReference type="GO" id="GO:0005524">
    <property type="term" value="F:ATP binding"/>
    <property type="evidence" value="ECO:0007669"/>
    <property type="project" value="UniProtKB-KW"/>
</dbReference>
<keyword evidence="2" id="KW-0547">Nucleotide-binding</keyword>